<dbReference type="InterPro" id="IPR003661">
    <property type="entry name" value="HisK_dim/P_dom"/>
</dbReference>
<keyword evidence="7 14" id="KW-0418">Kinase</keyword>
<accession>A0A367FKZ0</accession>
<dbReference type="PROSITE" id="PS50109">
    <property type="entry name" value="HIS_KIN"/>
    <property type="match status" value="1"/>
</dbReference>
<evidence type="ECO:0000259" key="12">
    <source>
        <dbReference type="PROSITE" id="PS50109"/>
    </source>
</evidence>
<dbReference type="GO" id="GO:0005886">
    <property type="term" value="C:plasma membrane"/>
    <property type="evidence" value="ECO:0007669"/>
    <property type="project" value="UniProtKB-SubCell"/>
</dbReference>
<evidence type="ECO:0000256" key="7">
    <source>
        <dbReference type="ARBA" id="ARBA00022777"/>
    </source>
</evidence>
<keyword evidence="9" id="KW-0902">Two-component regulatory system</keyword>
<dbReference type="Gene3D" id="3.30.565.10">
    <property type="entry name" value="Histidine kinase-like ATPase, C-terminal domain"/>
    <property type="match status" value="1"/>
</dbReference>
<dbReference type="PANTHER" id="PTHR45436">
    <property type="entry name" value="SENSOR HISTIDINE KINASE YKOH"/>
    <property type="match status" value="1"/>
</dbReference>
<dbReference type="PROSITE" id="PS50885">
    <property type="entry name" value="HAMP"/>
    <property type="match status" value="1"/>
</dbReference>
<comment type="catalytic activity">
    <reaction evidence="1">
        <text>ATP + protein L-histidine = ADP + protein N-phospho-L-histidine.</text>
        <dbReference type="EC" id="2.7.13.3"/>
    </reaction>
</comment>
<dbReference type="GO" id="GO:0000155">
    <property type="term" value="F:phosphorelay sensor kinase activity"/>
    <property type="evidence" value="ECO:0007669"/>
    <property type="project" value="InterPro"/>
</dbReference>
<dbReference type="InterPro" id="IPR004358">
    <property type="entry name" value="Sig_transdc_His_kin-like_C"/>
</dbReference>
<evidence type="ECO:0000313" key="15">
    <source>
        <dbReference type="Proteomes" id="UP000253094"/>
    </source>
</evidence>
<dbReference type="Gene3D" id="1.10.287.130">
    <property type="match status" value="1"/>
</dbReference>
<evidence type="ECO:0000256" key="4">
    <source>
        <dbReference type="ARBA" id="ARBA00022553"/>
    </source>
</evidence>
<evidence type="ECO:0000259" key="13">
    <source>
        <dbReference type="PROSITE" id="PS50885"/>
    </source>
</evidence>
<dbReference type="InterPro" id="IPR003594">
    <property type="entry name" value="HATPase_dom"/>
</dbReference>
<protein>
    <recommendedName>
        <fullName evidence="3">histidine kinase</fullName>
        <ecNumber evidence="3">2.7.13.3</ecNumber>
    </recommendedName>
</protein>
<organism evidence="14 15">
    <name type="scientific">Sphaerisporangium album</name>
    <dbReference type="NCBI Taxonomy" id="509200"/>
    <lineage>
        <taxon>Bacteria</taxon>
        <taxon>Bacillati</taxon>
        <taxon>Actinomycetota</taxon>
        <taxon>Actinomycetes</taxon>
        <taxon>Streptosporangiales</taxon>
        <taxon>Streptosporangiaceae</taxon>
        <taxon>Sphaerisporangium</taxon>
    </lineage>
</organism>
<dbReference type="EMBL" id="QOIL01000007">
    <property type="protein sequence ID" value="RCG30559.1"/>
    <property type="molecule type" value="Genomic_DNA"/>
</dbReference>
<dbReference type="Gene3D" id="6.10.340.10">
    <property type="match status" value="1"/>
</dbReference>
<evidence type="ECO:0000256" key="3">
    <source>
        <dbReference type="ARBA" id="ARBA00012438"/>
    </source>
</evidence>
<evidence type="ECO:0000256" key="11">
    <source>
        <dbReference type="SAM" id="Phobius"/>
    </source>
</evidence>
<dbReference type="CDD" id="cd00075">
    <property type="entry name" value="HATPase"/>
    <property type="match status" value="1"/>
</dbReference>
<dbReference type="Pfam" id="PF02518">
    <property type="entry name" value="HATPase_c"/>
    <property type="match status" value="1"/>
</dbReference>
<evidence type="ECO:0000256" key="9">
    <source>
        <dbReference type="ARBA" id="ARBA00023012"/>
    </source>
</evidence>
<dbReference type="SMART" id="SM00388">
    <property type="entry name" value="HisKA"/>
    <property type="match status" value="1"/>
</dbReference>
<evidence type="ECO:0000256" key="1">
    <source>
        <dbReference type="ARBA" id="ARBA00000085"/>
    </source>
</evidence>
<keyword evidence="8 11" id="KW-1133">Transmembrane helix</keyword>
<dbReference type="SUPFAM" id="SSF47384">
    <property type="entry name" value="Homodimeric domain of signal transducing histidine kinase"/>
    <property type="match status" value="1"/>
</dbReference>
<dbReference type="Pfam" id="PF00672">
    <property type="entry name" value="HAMP"/>
    <property type="match status" value="1"/>
</dbReference>
<dbReference type="InterPro" id="IPR036890">
    <property type="entry name" value="HATPase_C_sf"/>
</dbReference>
<dbReference type="CDD" id="cd06225">
    <property type="entry name" value="HAMP"/>
    <property type="match status" value="1"/>
</dbReference>
<evidence type="ECO:0000313" key="14">
    <source>
        <dbReference type="EMBL" id="RCG30559.1"/>
    </source>
</evidence>
<evidence type="ECO:0000256" key="5">
    <source>
        <dbReference type="ARBA" id="ARBA00022679"/>
    </source>
</evidence>
<evidence type="ECO:0000256" key="2">
    <source>
        <dbReference type="ARBA" id="ARBA00004236"/>
    </source>
</evidence>
<comment type="subcellular location">
    <subcellularLocation>
        <location evidence="2">Cell membrane</location>
    </subcellularLocation>
</comment>
<proteinExistence type="predicted"/>
<feature type="domain" description="Histidine kinase" evidence="12">
    <location>
        <begin position="244"/>
        <end position="453"/>
    </location>
</feature>
<keyword evidence="15" id="KW-1185">Reference proteome</keyword>
<name>A0A367FKZ0_9ACTN</name>
<dbReference type="EC" id="2.7.13.3" evidence="3"/>
<dbReference type="SMART" id="SM00304">
    <property type="entry name" value="HAMP"/>
    <property type="match status" value="1"/>
</dbReference>
<dbReference type="SUPFAM" id="SSF55874">
    <property type="entry name" value="ATPase domain of HSP90 chaperone/DNA topoisomerase II/histidine kinase"/>
    <property type="match status" value="1"/>
</dbReference>
<keyword evidence="4" id="KW-0597">Phosphoprotein</keyword>
<evidence type="ECO:0000256" key="6">
    <source>
        <dbReference type="ARBA" id="ARBA00022692"/>
    </source>
</evidence>
<comment type="caution">
    <text evidence="14">The sequence shown here is derived from an EMBL/GenBank/DDBJ whole genome shotgun (WGS) entry which is preliminary data.</text>
</comment>
<dbReference type="InterPro" id="IPR050428">
    <property type="entry name" value="TCS_sensor_his_kinase"/>
</dbReference>
<feature type="transmembrane region" description="Helical" evidence="11">
    <location>
        <begin position="160"/>
        <end position="186"/>
    </location>
</feature>
<dbReference type="InterPro" id="IPR003660">
    <property type="entry name" value="HAMP_dom"/>
</dbReference>
<evidence type="ECO:0000256" key="10">
    <source>
        <dbReference type="ARBA" id="ARBA00023136"/>
    </source>
</evidence>
<dbReference type="CDD" id="cd00082">
    <property type="entry name" value="HisKA"/>
    <property type="match status" value="1"/>
</dbReference>
<reference evidence="14 15" key="1">
    <citation type="submission" date="2018-06" db="EMBL/GenBank/DDBJ databases">
        <title>Sphaerisporangium craniellae sp. nov., isolated from a marine sponge in the South China Sea.</title>
        <authorList>
            <person name="Li L."/>
        </authorList>
    </citation>
    <scope>NUCLEOTIDE SEQUENCE [LARGE SCALE GENOMIC DNA]</scope>
    <source>
        <strain evidence="14 15">CCTCC AA 208026</strain>
    </source>
</reference>
<keyword evidence="5" id="KW-0808">Transferase</keyword>
<sequence length="467" mass="50062">MRRRIAVVFRSLIALTLVCLAVPFAISTARNNTQRLVLDRQSDTEHFAQMAGTALSGERGGLAQELARYQNLYGVRTLVVARDGLVVASSSADRSLGPGMAEQATAALFGERATSGEIVWPWDSRPYVVAIPVFVGGECVGAALTVSPTKELRTRILDQWTVLLLVGVGVIVLAGIMVEPVIRWILRPVRTLHRAATSIAAGELTARAEPCSGPPELRSLAEAFNTMGDTIERLIARQRVFVAHASHQLRTPLAVLHLQLEELGYVHPPAAPGLGICVEEVDRLSRVCEGLLAFGRAESDSVLLCREDVGTVVRERVSAWRSLAARRGVRLERRGEASLTAESSEGMLAQVLDALIDNAIKFSGRGGTVTVHVGDEDGWAEARVVDDGPGLPAEARAKATEPFWRGRDSQNIDGTGLGLTICATLVTRAGGRFDLLEAFPRGLEARVRLRRVAAGGAEAVPAVEGES</sequence>
<dbReference type="PRINTS" id="PR00344">
    <property type="entry name" value="BCTRLSENSOR"/>
</dbReference>
<dbReference type="SUPFAM" id="SSF158472">
    <property type="entry name" value="HAMP domain-like"/>
    <property type="match status" value="1"/>
</dbReference>
<dbReference type="InterPro" id="IPR036097">
    <property type="entry name" value="HisK_dim/P_sf"/>
</dbReference>
<dbReference type="InterPro" id="IPR005467">
    <property type="entry name" value="His_kinase_dom"/>
</dbReference>
<keyword evidence="10 11" id="KW-0472">Membrane</keyword>
<dbReference type="OrthoDB" id="9786919at2"/>
<dbReference type="AlphaFoldDB" id="A0A367FKZ0"/>
<feature type="domain" description="HAMP" evidence="13">
    <location>
        <begin position="183"/>
        <end position="236"/>
    </location>
</feature>
<dbReference type="Pfam" id="PF00512">
    <property type="entry name" value="HisKA"/>
    <property type="match status" value="1"/>
</dbReference>
<keyword evidence="6 11" id="KW-0812">Transmembrane</keyword>
<dbReference type="Proteomes" id="UP000253094">
    <property type="component" value="Unassembled WGS sequence"/>
</dbReference>
<dbReference type="RefSeq" id="WP_114029354.1">
    <property type="nucleotide sequence ID" value="NZ_QOIL01000007.1"/>
</dbReference>
<dbReference type="SMART" id="SM00387">
    <property type="entry name" value="HATPase_c"/>
    <property type="match status" value="1"/>
</dbReference>
<evidence type="ECO:0000256" key="8">
    <source>
        <dbReference type="ARBA" id="ARBA00022989"/>
    </source>
</evidence>
<gene>
    <name evidence="14" type="ORF">DQ384_14740</name>
</gene>
<dbReference type="PANTHER" id="PTHR45436:SF5">
    <property type="entry name" value="SENSOR HISTIDINE KINASE TRCS"/>
    <property type="match status" value="1"/>
</dbReference>